<dbReference type="InterPro" id="IPR001173">
    <property type="entry name" value="Glyco_trans_2-like"/>
</dbReference>
<evidence type="ECO:0000259" key="3">
    <source>
        <dbReference type="Pfam" id="PF00535"/>
    </source>
</evidence>
<dbReference type="EMBL" id="LT629739">
    <property type="protein sequence ID" value="SDS58106.1"/>
    <property type="molecule type" value="Genomic_DNA"/>
</dbReference>
<keyword evidence="5" id="KW-1185">Reference proteome</keyword>
<dbReference type="STRING" id="629680.SAMN04489751_2336"/>
<dbReference type="SUPFAM" id="SSF53448">
    <property type="entry name" value="Nucleotide-diphospho-sugar transferases"/>
    <property type="match status" value="1"/>
</dbReference>
<dbReference type="PANTHER" id="PTHR22916">
    <property type="entry name" value="GLYCOSYLTRANSFERASE"/>
    <property type="match status" value="1"/>
</dbReference>
<dbReference type="RefSeq" id="WP_092105796.1">
    <property type="nucleotide sequence ID" value="NZ_LT629739.1"/>
</dbReference>
<keyword evidence="2 4" id="KW-0808">Transferase</keyword>
<dbReference type="AlphaFoldDB" id="A0A1H1TDS9"/>
<proteinExistence type="predicted"/>
<dbReference type="GO" id="GO:0016757">
    <property type="term" value="F:glycosyltransferase activity"/>
    <property type="evidence" value="ECO:0007669"/>
    <property type="project" value="UniProtKB-KW"/>
</dbReference>
<dbReference type="OrthoDB" id="3226099at2"/>
<sequence>MTAPLVSVIIPVYNGERSIRGCLHSVTAQSYRRLEIIVVNDGSADATEGIVRELRDEDPRIELIVQDNLGVSAARNRGLAAASGEWVMFVDADDAFADPTLVEAVVRVGVGAELVSFGVRSEEVSVGADHGGAGGRPRVADAAPLLAQPAQDIELEPNSVAEMILDERANALWDKAYRQSLITEQRARFCEGIRMGEDLLFNLACLPGVRRMRVLPIDGYLYRRGSAASATQRYLPDSFSDLLYVNDQLRAWARSTGSRQLMGAGEYIRAKNVLSCMRDLHHRDCELPADQRLSAAREIRAKVPVVSIRGLKGRRRMLCLAYNLIGSRSMFHIARLTGALR</sequence>
<reference evidence="4" key="1">
    <citation type="submission" date="2016-10" db="EMBL/GenBank/DDBJ databases">
        <authorList>
            <person name="Varghese N."/>
            <person name="Submissions S."/>
        </authorList>
    </citation>
    <scope>NUCLEOTIDE SEQUENCE [LARGE SCALE GENOMIC DNA]</scope>
    <source>
        <strain evidence="4">DSM 22082</strain>
    </source>
</reference>
<dbReference type="Pfam" id="PF00535">
    <property type="entry name" value="Glycos_transf_2"/>
    <property type="match status" value="1"/>
</dbReference>
<evidence type="ECO:0000313" key="4">
    <source>
        <dbReference type="EMBL" id="SDS58106.1"/>
    </source>
</evidence>
<gene>
    <name evidence="4" type="ORF">SAMN04489751_2336</name>
</gene>
<dbReference type="InterPro" id="IPR029044">
    <property type="entry name" value="Nucleotide-diphossugar_trans"/>
</dbReference>
<keyword evidence="1" id="KW-0328">Glycosyltransferase</keyword>
<evidence type="ECO:0000256" key="2">
    <source>
        <dbReference type="ARBA" id="ARBA00022679"/>
    </source>
</evidence>
<organism evidence="4 5">
    <name type="scientific">Brevibacterium sandarakinum</name>
    <dbReference type="NCBI Taxonomy" id="629680"/>
    <lineage>
        <taxon>Bacteria</taxon>
        <taxon>Bacillati</taxon>
        <taxon>Actinomycetota</taxon>
        <taxon>Actinomycetes</taxon>
        <taxon>Micrococcales</taxon>
        <taxon>Brevibacteriaceae</taxon>
        <taxon>Brevibacterium</taxon>
    </lineage>
</organism>
<protein>
    <submittedName>
        <fullName evidence="4">Glycosyl transferase family 2</fullName>
    </submittedName>
</protein>
<evidence type="ECO:0000256" key="1">
    <source>
        <dbReference type="ARBA" id="ARBA00022676"/>
    </source>
</evidence>
<evidence type="ECO:0000313" key="5">
    <source>
        <dbReference type="Proteomes" id="UP000199700"/>
    </source>
</evidence>
<accession>A0A1H1TDS9</accession>
<feature type="domain" description="Glycosyltransferase 2-like" evidence="3">
    <location>
        <begin position="7"/>
        <end position="105"/>
    </location>
</feature>
<dbReference type="PANTHER" id="PTHR22916:SF51">
    <property type="entry name" value="GLYCOSYLTRANSFERASE EPSH-RELATED"/>
    <property type="match status" value="1"/>
</dbReference>
<dbReference type="Gene3D" id="3.90.550.10">
    <property type="entry name" value="Spore Coat Polysaccharide Biosynthesis Protein SpsA, Chain A"/>
    <property type="match status" value="1"/>
</dbReference>
<name>A0A1H1TDS9_BRESA</name>
<dbReference type="Proteomes" id="UP000199700">
    <property type="component" value="Chromosome"/>
</dbReference>
<dbReference type="CDD" id="cd00761">
    <property type="entry name" value="Glyco_tranf_GTA_type"/>
    <property type="match status" value="1"/>
</dbReference>